<dbReference type="SUPFAM" id="SSF53067">
    <property type="entry name" value="Actin-like ATPase domain"/>
    <property type="match status" value="1"/>
</dbReference>
<dbReference type="Proteomes" id="UP000320078">
    <property type="component" value="Unassembled WGS sequence"/>
</dbReference>
<dbReference type="InterPro" id="IPR022496">
    <property type="entry name" value="T6A_TsaB"/>
</dbReference>
<accession>A0A559KJZ9</accession>
<dbReference type="Gene3D" id="3.30.420.40">
    <property type="match status" value="1"/>
</dbReference>
<evidence type="ECO:0000313" key="3">
    <source>
        <dbReference type="Proteomes" id="UP000320078"/>
    </source>
</evidence>
<dbReference type="GO" id="GO:0002949">
    <property type="term" value="P:tRNA threonylcarbamoyladenosine modification"/>
    <property type="evidence" value="ECO:0007669"/>
    <property type="project" value="InterPro"/>
</dbReference>
<dbReference type="GO" id="GO:0008233">
    <property type="term" value="F:peptidase activity"/>
    <property type="evidence" value="ECO:0007669"/>
    <property type="project" value="UniProtKB-KW"/>
</dbReference>
<dbReference type="EMBL" id="VIAE01000001">
    <property type="protein sequence ID" value="TVY12437.1"/>
    <property type="molecule type" value="Genomic_DNA"/>
</dbReference>
<evidence type="ECO:0000313" key="2">
    <source>
        <dbReference type="EMBL" id="TVY12437.1"/>
    </source>
</evidence>
<name>A0A559KJZ9_9MOLU</name>
<dbReference type="GO" id="GO:0006508">
    <property type="term" value="P:proteolysis"/>
    <property type="evidence" value="ECO:0007669"/>
    <property type="project" value="UniProtKB-KW"/>
</dbReference>
<protein>
    <submittedName>
        <fullName evidence="2">Glycoprotease family protein</fullName>
    </submittedName>
</protein>
<dbReference type="InterPro" id="IPR000905">
    <property type="entry name" value="Gcp-like_dom"/>
</dbReference>
<gene>
    <name evidence="2" type="ORF">MDPP_0053</name>
</gene>
<dbReference type="AlphaFoldDB" id="A0A559KJZ9"/>
<evidence type="ECO:0000259" key="1">
    <source>
        <dbReference type="Pfam" id="PF00814"/>
    </source>
</evidence>
<dbReference type="NCBIfam" id="TIGR03725">
    <property type="entry name" value="T6A_YeaZ"/>
    <property type="match status" value="1"/>
</dbReference>
<dbReference type="InterPro" id="IPR043129">
    <property type="entry name" value="ATPase_NBD"/>
</dbReference>
<feature type="domain" description="Gcp-like" evidence="1">
    <location>
        <begin position="44"/>
        <end position="134"/>
    </location>
</feature>
<reference evidence="2 3" key="1">
    <citation type="submission" date="2019-06" db="EMBL/GenBank/DDBJ databases">
        <title>Draft Genome Sequence of Candidatus Phytoplasma pini-Related Strain MDPP: A Resource for Comparative Genomics of Gymnosperm-infecting Phytoplasmas.</title>
        <authorList>
            <person name="Cai W."/>
            <person name="Costanzo S."/>
            <person name="Shao J."/>
            <person name="Zhao Y."/>
            <person name="Davis R."/>
        </authorList>
    </citation>
    <scope>NUCLEOTIDE SEQUENCE [LARGE SCALE GENOMIC DNA]</scope>
    <source>
        <strain evidence="2 3">MDPP</strain>
    </source>
</reference>
<keyword evidence="3" id="KW-1185">Reference proteome</keyword>
<keyword evidence="2" id="KW-0645">Protease</keyword>
<dbReference type="Pfam" id="PF00814">
    <property type="entry name" value="TsaD"/>
    <property type="match status" value="1"/>
</dbReference>
<sequence>MFLIIMFKKKKSKYLILDISIQLQLIIVATDKNIISIYKYFDKKNFVANIVPLLDQAMKENSCLFQNLKGIIVGVGPGSYVGTRLAVLTAKMLSLEFNIDLYQISSLLLLSSGYGSGLITPKIDAKNHFFYSLSLLNQKIILNENLYHEFFLNQFENHVILTEQNFKISLSKVLCYMKKVTNPHVLIPSYYVPFIPKE</sequence>
<organism evidence="2 3">
    <name type="scientific">Candidatus Phytoplasma pini</name>
    <dbReference type="NCBI Taxonomy" id="267362"/>
    <lineage>
        <taxon>Bacteria</taxon>
        <taxon>Bacillati</taxon>
        <taxon>Mycoplasmatota</taxon>
        <taxon>Mollicutes</taxon>
        <taxon>Acholeplasmatales</taxon>
        <taxon>Acholeplasmataceae</taxon>
        <taxon>Candidatus Phytoplasma</taxon>
    </lineage>
</organism>
<comment type="caution">
    <text evidence="2">The sequence shown here is derived from an EMBL/GenBank/DDBJ whole genome shotgun (WGS) entry which is preliminary data.</text>
</comment>
<dbReference type="Gene3D" id="3.30.420.200">
    <property type="match status" value="1"/>
</dbReference>
<proteinExistence type="predicted"/>
<keyword evidence="2" id="KW-0378">Hydrolase</keyword>